<dbReference type="InterPro" id="IPR021559">
    <property type="entry name" value="DUF3019"/>
</dbReference>
<dbReference type="Proteomes" id="UP000262073">
    <property type="component" value="Chromosome"/>
</dbReference>
<keyword evidence="2" id="KW-1185">Reference proteome</keyword>
<dbReference type="RefSeq" id="WP_117315486.1">
    <property type="nucleotide sequence ID" value="NZ_CP031769.1"/>
</dbReference>
<organism evidence="1 2">
    <name type="scientific">Salinimonas sediminis</name>
    <dbReference type="NCBI Taxonomy" id="2303538"/>
    <lineage>
        <taxon>Bacteria</taxon>
        <taxon>Pseudomonadati</taxon>
        <taxon>Pseudomonadota</taxon>
        <taxon>Gammaproteobacteria</taxon>
        <taxon>Alteromonadales</taxon>
        <taxon>Alteromonadaceae</taxon>
        <taxon>Alteromonas/Salinimonas group</taxon>
        <taxon>Salinimonas</taxon>
    </lineage>
</organism>
<dbReference type="KEGG" id="salm:D0Y50_03320"/>
<dbReference type="Pfam" id="PF11456">
    <property type="entry name" value="DUF3019"/>
    <property type="match status" value="1"/>
</dbReference>
<evidence type="ECO:0000313" key="1">
    <source>
        <dbReference type="EMBL" id="AXR05483.1"/>
    </source>
</evidence>
<name>A0A346NIX6_9ALTE</name>
<gene>
    <name evidence="1" type="ORF">D0Y50_03320</name>
</gene>
<proteinExistence type="predicted"/>
<evidence type="ECO:0000313" key="2">
    <source>
        <dbReference type="Proteomes" id="UP000262073"/>
    </source>
</evidence>
<reference evidence="1 2" key="1">
    <citation type="submission" date="2018-08" db="EMBL/GenBank/DDBJ databases">
        <title>Salinimonas sediminis sp. nov., a piezophilic bacterium isolated from a deep-sea sediment sample from the New Britain Trench.</title>
        <authorList>
            <person name="Cao J."/>
        </authorList>
    </citation>
    <scope>NUCLEOTIDE SEQUENCE [LARGE SCALE GENOMIC DNA]</scope>
    <source>
        <strain evidence="1 2">N102</strain>
    </source>
</reference>
<dbReference type="AlphaFoldDB" id="A0A346NIX6"/>
<protein>
    <submittedName>
        <fullName evidence="1">DUF3019 domain-containing protein</fullName>
    </submittedName>
</protein>
<sequence length="116" mass="12953">MLGWLPYTSAAAALHWSVAPQICVADTTHSTCNMTITIEYHSNPPAAIPACVLINGKQRQCWARLPARVTLDVALEAAGRLTVSTPDGRELIRKVLQIKARRDTHRPRVRSPWRLF</sequence>
<dbReference type="OrthoDB" id="6387689at2"/>
<accession>A0A346NIX6</accession>
<dbReference type="EMBL" id="CP031769">
    <property type="protein sequence ID" value="AXR05483.1"/>
    <property type="molecule type" value="Genomic_DNA"/>
</dbReference>